<protein>
    <recommendedName>
        <fullName evidence="4">Rod shape-determining protein MreD</fullName>
    </recommendedName>
</protein>
<evidence type="ECO:0000256" key="1">
    <source>
        <dbReference type="SAM" id="Phobius"/>
    </source>
</evidence>
<evidence type="ECO:0008006" key="4">
    <source>
        <dbReference type="Google" id="ProtNLM"/>
    </source>
</evidence>
<evidence type="ECO:0000313" key="2">
    <source>
        <dbReference type="EMBL" id="GMQ31151.1"/>
    </source>
</evidence>
<comment type="caution">
    <text evidence="2">The sequence shown here is derived from an EMBL/GenBank/DDBJ whole genome shotgun (WGS) entry which is preliminary data.</text>
</comment>
<keyword evidence="1" id="KW-0472">Membrane</keyword>
<keyword evidence="1" id="KW-0812">Transmembrane</keyword>
<keyword evidence="3" id="KW-1185">Reference proteome</keyword>
<keyword evidence="1" id="KW-1133">Transmembrane helix</keyword>
<proteinExistence type="predicted"/>
<sequence length="173" mass="19581">MNIRSFFSYLFSLSALLLIQIFFLKNLALFGQAFAFLYLLGILLLPISIRAIPLLLIAFGMGFMVDVFYETIGIHMAAATLFAFLRPLWLRVISPTGGYDDLQAPTLGEMGLGWFLSYAFPLVFLFSMAFFGLDQWGFGSFFSILTKSLFSSIFTCLLAILVQLLFFKRRRGI</sequence>
<feature type="transmembrane region" description="Helical" evidence="1">
    <location>
        <begin position="144"/>
        <end position="167"/>
    </location>
</feature>
<accession>A0ABQ6PT74</accession>
<feature type="transmembrane region" description="Helical" evidence="1">
    <location>
        <begin position="67"/>
        <end position="89"/>
    </location>
</feature>
<evidence type="ECO:0000313" key="3">
    <source>
        <dbReference type="Proteomes" id="UP001338309"/>
    </source>
</evidence>
<feature type="transmembrane region" description="Helical" evidence="1">
    <location>
        <begin position="110"/>
        <end position="132"/>
    </location>
</feature>
<dbReference type="Proteomes" id="UP001338309">
    <property type="component" value="Unassembled WGS sequence"/>
</dbReference>
<feature type="transmembrane region" description="Helical" evidence="1">
    <location>
        <begin position="36"/>
        <end position="61"/>
    </location>
</feature>
<gene>
    <name evidence="2" type="ORF">Aconfl_37940</name>
</gene>
<dbReference type="EMBL" id="BTPD01000015">
    <property type="protein sequence ID" value="GMQ31151.1"/>
    <property type="molecule type" value="Genomic_DNA"/>
</dbReference>
<reference evidence="2 3" key="1">
    <citation type="submission" date="2023-08" db="EMBL/GenBank/DDBJ databases">
        <title>Draft genome sequence of Algoriphagus confluentis.</title>
        <authorList>
            <person name="Takatani N."/>
            <person name="Hosokawa M."/>
            <person name="Sawabe T."/>
        </authorList>
    </citation>
    <scope>NUCLEOTIDE SEQUENCE [LARGE SCALE GENOMIC DNA]</scope>
    <source>
        <strain evidence="2 3">NBRC 111222</strain>
    </source>
</reference>
<organism evidence="2 3">
    <name type="scientific">Algoriphagus confluentis</name>
    <dbReference type="NCBI Taxonomy" id="1697556"/>
    <lineage>
        <taxon>Bacteria</taxon>
        <taxon>Pseudomonadati</taxon>
        <taxon>Bacteroidota</taxon>
        <taxon>Cytophagia</taxon>
        <taxon>Cytophagales</taxon>
        <taxon>Cyclobacteriaceae</taxon>
        <taxon>Algoriphagus</taxon>
    </lineage>
</organism>
<dbReference type="RefSeq" id="WP_338225853.1">
    <property type="nucleotide sequence ID" value="NZ_BTPD01000015.1"/>
</dbReference>
<name>A0ABQ6PT74_9BACT</name>
<feature type="transmembrane region" description="Helical" evidence="1">
    <location>
        <begin position="6"/>
        <end position="24"/>
    </location>
</feature>